<dbReference type="KEGG" id="qsa:O6P43_005124"/>
<gene>
    <name evidence="1" type="ORF">O6P43_005124</name>
</gene>
<protein>
    <submittedName>
        <fullName evidence="1">Uncharacterized protein</fullName>
    </submittedName>
</protein>
<accession>A0AAD7Q5C2</accession>
<dbReference type="AlphaFoldDB" id="A0AAD7Q5C2"/>
<comment type="caution">
    <text evidence="1">The sequence shown here is derived from an EMBL/GenBank/DDBJ whole genome shotgun (WGS) entry which is preliminary data.</text>
</comment>
<sequence>MTANPAALGKQGTEQWQWLPSRVANAKGQWFLSRFTKMVIMFSCTPKHVHNPLTYATDPKSRYCLMSRSHACYLCAAPCAPNVTRHQLSLQHPCFPLDMYSACH</sequence>
<reference evidence="1" key="1">
    <citation type="journal article" date="2023" name="Science">
        <title>Elucidation of the pathway for biosynthesis of saponin adjuvants from the soapbark tree.</title>
        <authorList>
            <person name="Reed J."/>
            <person name="Orme A."/>
            <person name="El-Demerdash A."/>
            <person name="Owen C."/>
            <person name="Martin L.B.B."/>
            <person name="Misra R.C."/>
            <person name="Kikuchi S."/>
            <person name="Rejzek M."/>
            <person name="Martin A.C."/>
            <person name="Harkess A."/>
            <person name="Leebens-Mack J."/>
            <person name="Louveau T."/>
            <person name="Stephenson M.J."/>
            <person name="Osbourn A."/>
        </authorList>
    </citation>
    <scope>NUCLEOTIDE SEQUENCE</scope>
    <source>
        <strain evidence="1">S10</strain>
    </source>
</reference>
<organism evidence="1 2">
    <name type="scientific">Quillaja saponaria</name>
    <name type="common">Soap bark tree</name>
    <dbReference type="NCBI Taxonomy" id="32244"/>
    <lineage>
        <taxon>Eukaryota</taxon>
        <taxon>Viridiplantae</taxon>
        <taxon>Streptophyta</taxon>
        <taxon>Embryophyta</taxon>
        <taxon>Tracheophyta</taxon>
        <taxon>Spermatophyta</taxon>
        <taxon>Magnoliopsida</taxon>
        <taxon>eudicotyledons</taxon>
        <taxon>Gunneridae</taxon>
        <taxon>Pentapetalae</taxon>
        <taxon>rosids</taxon>
        <taxon>fabids</taxon>
        <taxon>Fabales</taxon>
        <taxon>Quillajaceae</taxon>
        <taxon>Quillaja</taxon>
    </lineage>
</organism>
<proteinExistence type="predicted"/>
<dbReference type="EMBL" id="JARAOO010000003">
    <property type="protein sequence ID" value="KAJ7975163.1"/>
    <property type="molecule type" value="Genomic_DNA"/>
</dbReference>
<evidence type="ECO:0000313" key="1">
    <source>
        <dbReference type="EMBL" id="KAJ7975163.1"/>
    </source>
</evidence>
<dbReference type="Proteomes" id="UP001163823">
    <property type="component" value="Chromosome 3"/>
</dbReference>
<name>A0AAD7Q5C2_QUISA</name>
<keyword evidence="2" id="KW-1185">Reference proteome</keyword>
<evidence type="ECO:0000313" key="2">
    <source>
        <dbReference type="Proteomes" id="UP001163823"/>
    </source>
</evidence>